<keyword evidence="2" id="KW-0597">Phosphoprotein</keyword>
<keyword evidence="3" id="KW-0378">Hydrolase</keyword>
<feature type="binding site" evidence="6">
    <location>
        <begin position="941"/>
        <end position="947"/>
    </location>
    <ligand>
        <name>substrate</name>
    </ligand>
</feature>
<dbReference type="PROSITE" id="PS50055">
    <property type="entry name" value="TYR_PHOSPHATASE_PTP"/>
    <property type="match status" value="1"/>
</dbReference>
<dbReference type="OrthoDB" id="6419716at2759"/>
<sequence>MIVAFRISSILLLLAAFAWRTKTETQWATGSHAEEEEEKKLNVVIGNLPIRSTFSVNESSNDDSSLHSKDEEKSTSSRERISNFTNSEELFGDTKSEASPENSVDRETSNENGGSLEDGLEVDTSTTVNFREYKPLESLPASNETLLTTTTSHIVENSDQSNCSFIWEKCKPLQSMQTTNLDSKLQDKMFYPTPSFPATTSPTLWSIVKSFRPESTFQQRSSVKLFPTEDSINAVTVTTNTPESSTAQTSENIILVEGLGIIKDEPVIQIHINKSEKSKHIKHDESFADFTDRSVRQFPKSSFTIPTTELMKESLLSSDMHTLSSSFLTKLFAATTVTPTESATPSASVNSSELFVLSSEVKTIQPYDLVSRDREIFQMSSSSFPPPFSKETPAFYSPIPEIFSTVSWYNAKSSFEASDSKEEKERMETLSEYTPTLFPSFSESSKSKETENISLSPIPSFSKMSNASSFFTTTTSVSIEPILQPHLSSRTVVKDATTILTTPEEESAPPPRITNPGCSSLPICVEITLLETTWEEFCSQAQDFQEFLSKTVSHYTRPIHPHQIILDAERCSSSIHAFQATPDVSVAFYVTDDSGEYEEMLTEICGVILTKRAPTAFRNSVIEVRFYNSEIQATQLPVIPELNSGFVAAVSISAVAGVALCLLCILLVIMKQKLLQGRNSETTSPSADAYSLDSLSINASFRRRRTRRSARSYLNHAFNDQEFPSHPLNAKSLTNCLKNRELLEEEFKKIPLNMPKLDQIPEGAHVKNRYSNILPKPESRVVLAEPSGDPLKCYINANFIKGYGGKAATYIACQAPLPEGIEDFWRMVWEQQSRVIVMLTMFEENGTSRCAVYFPQSTLVSHPPYGDFQVSLLKKDVYEFYTMSTFRLLDLEKNLFRDVVHLWYTSWPDVGVPKDPTTLISFVQQCRPFINCNSGPTVVHCSTGTGRTGVFIALDICMREYDESRSIDILQCISQLRRDRGGAVQNKDQYILIYEAMLEYISGMANQSHRPSIRSNS</sequence>
<dbReference type="STRING" id="407821.A0A087URS5"/>
<feature type="domain" description="Tyrosine specific protein phosphatases" evidence="11">
    <location>
        <begin position="917"/>
        <end position="991"/>
    </location>
</feature>
<reference evidence="12 13" key="1">
    <citation type="submission" date="2013-11" db="EMBL/GenBank/DDBJ databases">
        <title>Genome sequencing of Stegodyphus mimosarum.</title>
        <authorList>
            <person name="Bechsgaard J."/>
        </authorList>
    </citation>
    <scope>NUCLEOTIDE SEQUENCE [LARGE SCALE GENOMIC DNA]</scope>
</reference>
<feature type="binding site" evidence="6">
    <location>
        <position position="909"/>
    </location>
    <ligand>
        <name>substrate</name>
    </ligand>
</feature>
<dbReference type="InterPro" id="IPR008356">
    <property type="entry name" value="Tyr_Pase_KIM-con"/>
</dbReference>
<dbReference type="SMART" id="SM00404">
    <property type="entry name" value="PTPc_motif"/>
    <property type="match status" value="1"/>
</dbReference>
<organism evidence="12 13">
    <name type="scientific">Stegodyphus mimosarum</name>
    <name type="common">African social velvet spider</name>
    <dbReference type="NCBI Taxonomy" id="407821"/>
    <lineage>
        <taxon>Eukaryota</taxon>
        <taxon>Metazoa</taxon>
        <taxon>Ecdysozoa</taxon>
        <taxon>Arthropoda</taxon>
        <taxon>Chelicerata</taxon>
        <taxon>Arachnida</taxon>
        <taxon>Araneae</taxon>
        <taxon>Araneomorphae</taxon>
        <taxon>Entelegynae</taxon>
        <taxon>Eresoidea</taxon>
        <taxon>Eresidae</taxon>
        <taxon>Stegodyphus</taxon>
    </lineage>
</organism>
<dbReference type="SMART" id="SM00194">
    <property type="entry name" value="PTPc"/>
    <property type="match status" value="1"/>
</dbReference>
<feature type="non-terminal residue" evidence="12">
    <location>
        <position position="1017"/>
    </location>
</feature>
<dbReference type="EMBL" id="KK121253">
    <property type="protein sequence ID" value="KFM80064.1"/>
    <property type="molecule type" value="Genomic_DNA"/>
</dbReference>
<dbReference type="GO" id="GO:0048666">
    <property type="term" value="P:neuron development"/>
    <property type="evidence" value="ECO:0007669"/>
    <property type="project" value="UniProtKB-ARBA"/>
</dbReference>
<evidence type="ECO:0000259" key="11">
    <source>
        <dbReference type="PROSITE" id="PS50056"/>
    </source>
</evidence>
<dbReference type="InterPro" id="IPR003595">
    <property type="entry name" value="Tyr_Pase_cat"/>
</dbReference>
<dbReference type="InterPro" id="IPR000387">
    <property type="entry name" value="Tyr_Pase_dom"/>
</dbReference>
<dbReference type="InterPro" id="IPR000242">
    <property type="entry name" value="PTP_cat"/>
</dbReference>
<protein>
    <recommendedName>
        <fullName evidence="1">protein-tyrosine-phosphatase</fullName>
        <ecNumber evidence="1">3.1.3.48</ecNumber>
    </recommendedName>
</protein>
<keyword evidence="8" id="KW-0812">Transmembrane</keyword>
<evidence type="ECO:0000256" key="3">
    <source>
        <dbReference type="ARBA" id="ARBA00022801"/>
    </source>
</evidence>
<evidence type="ECO:0000256" key="1">
    <source>
        <dbReference type="ARBA" id="ARBA00013064"/>
    </source>
</evidence>
<dbReference type="PROSITE" id="PS00383">
    <property type="entry name" value="TYR_PHOSPHATASE_1"/>
    <property type="match status" value="1"/>
</dbReference>
<feature type="compositionally biased region" description="Polar residues" evidence="7">
    <location>
        <begin position="54"/>
        <end position="63"/>
    </location>
</feature>
<dbReference type="EC" id="3.1.3.48" evidence="1"/>
<proteinExistence type="predicted"/>
<evidence type="ECO:0000259" key="10">
    <source>
        <dbReference type="PROSITE" id="PS50055"/>
    </source>
</evidence>
<dbReference type="InterPro" id="IPR029021">
    <property type="entry name" value="Prot-tyrosine_phosphatase-like"/>
</dbReference>
<feature type="domain" description="Tyrosine-protein phosphatase" evidence="10">
    <location>
        <begin position="767"/>
        <end position="1000"/>
    </location>
</feature>
<feature type="signal peptide" evidence="9">
    <location>
        <begin position="1"/>
        <end position="23"/>
    </location>
</feature>
<feature type="region of interest" description="Disordered" evidence="7">
    <location>
        <begin position="54"/>
        <end position="122"/>
    </location>
</feature>
<feature type="transmembrane region" description="Helical" evidence="8">
    <location>
        <begin position="646"/>
        <end position="669"/>
    </location>
</feature>
<evidence type="ECO:0000313" key="12">
    <source>
        <dbReference type="EMBL" id="KFM80064.1"/>
    </source>
</evidence>
<accession>A0A087URS5</accession>
<evidence type="ECO:0000256" key="7">
    <source>
        <dbReference type="SAM" id="MobiDB-lite"/>
    </source>
</evidence>
<feature type="compositionally biased region" description="Basic and acidic residues" evidence="7">
    <location>
        <begin position="64"/>
        <end position="81"/>
    </location>
</feature>
<evidence type="ECO:0000313" key="13">
    <source>
        <dbReference type="Proteomes" id="UP000054359"/>
    </source>
</evidence>
<keyword evidence="13" id="KW-1185">Reference proteome</keyword>
<keyword evidence="4" id="KW-0904">Protein phosphatase</keyword>
<feature type="chain" id="PRO_5001830808" description="protein-tyrosine-phosphatase" evidence="9">
    <location>
        <begin position="24"/>
        <end position="1017"/>
    </location>
</feature>
<feature type="active site" description="Phosphocysteine intermediate" evidence="5">
    <location>
        <position position="941"/>
    </location>
</feature>
<keyword evidence="8" id="KW-1133">Transmembrane helix</keyword>
<evidence type="ECO:0000256" key="4">
    <source>
        <dbReference type="ARBA" id="ARBA00022912"/>
    </source>
</evidence>
<dbReference type="PROSITE" id="PS50056">
    <property type="entry name" value="TYR_PHOSPHATASE_2"/>
    <property type="match status" value="1"/>
</dbReference>
<dbReference type="CDD" id="cd00047">
    <property type="entry name" value="PTPc"/>
    <property type="match status" value="1"/>
</dbReference>
<gene>
    <name evidence="12" type="ORF">X975_13195</name>
</gene>
<dbReference type="GO" id="GO:0005886">
    <property type="term" value="C:plasma membrane"/>
    <property type="evidence" value="ECO:0007669"/>
    <property type="project" value="TreeGrafter"/>
</dbReference>
<dbReference type="PRINTS" id="PR00700">
    <property type="entry name" value="PRTYPHPHTASE"/>
</dbReference>
<evidence type="ECO:0000256" key="5">
    <source>
        <dbReference type="PIRSR" id="PIRSR608356-50"/>
    </source>
</evidence>
<evidence type="ECO:0000256" key="9">
    <source>
        <dbReference type="SAM" id="SignalP"/>
    </source>
</evidence>
<dbReference type="PANTHER" id="PTHR46198">
    <property type="entry name" value="PROTEIN-TYROSINE-PHOSPHATASE"/>
    <property type="match status" value="1"/>
</dbReference>
<dbReference type="Gene3D" id="3.90.190.10">
    <property type="entry name" value="Protein tyrosine phosphatase superfamily"/>
    <property type="match status" value="1"/>
</dbReference>
<dbReference type="Pfam" id="PF00102">
    <property type="entry name" value="Y_phosphatase"/>
    <property type="match status" value="1"/>
</dbReference>
<feature type="compositionally biased region" description="Basic and acidic residues" evidence="7">
    <location>
        <begin position="92"/>
        <end position="109"/>
    </location>
</feature>
<evidence type="ECO:0000256" key="6">
    <source>
        <dbReference type="PIRSR" id="PIRSR608356-51"/>
    </source>
</evidence>
<dbReference type="InterPro" id="IPR016130">
    <property type="entry name" value="Tyr_Pase_AS"/>
</dbReference>
<keyword evidence="8" id="KW-0472">Membrane</keyword>
<evidence type="ECO:0000256" key="2">
    <source>
        <dbReference type="ARBA" id="ARBA00022553"/>
    </source>
</evidence>
<dbReference type="GO" id="GO:0019901">
    <property type="term" value="F:protein kinase binding"/>
    <property type="evidence" value="ECO:0007669"/>
    <property type="project" value="TreeGrafter"/>
</dbReference>
<keyword evidence="9" id="KW-0732">Signal</keyword>
<dbReference type="Proteomes" id="UP000054359">
    <property type="component" value="Unassembled WGS sequence"/>
</dbReference>
<name>A0A087URS5_STEMI</name>
<dbReference type="GO" id="GO:0007165">
    <property type="term" value="P:signal transduction"/>
    <property type="evidence" value="ECO:0007669"/>
    <property type="project" value="TreeGrafter"/>
</dbReference>
<dbReference type="GO" id="GO:0004725">
    <property type="term" value="F:protein tyrosine phosphatase activity"/>
    <property type="evidence" value="ECO:0007669"/>
    <property type="project" value="UniProtKB-EC"/>
</dbReference>
<dbReference type="GO" id="GO:0030054">
    <property type="term" value="C:cell junction"/>
    <property type="evidence" value="ECO:0007669"/>
    <property type="project" value="TreeGrafter"/>
</dbReference>
<dbReference type="PANTHER" id="PTHR46198:SF4">
    <property type="entry name" value="PROTEIN-TYROSINE-PHOSPHATASE"/>
    <property type="match status" value="1"/>
</dbReference>
<dbReference type="GO" id="GO:0005829">
    <property type="term" value="C:cytosol"/>
    <property type="evidence" value="ECO:0007669"/>
    <property type="project" value="TreeGrafter"/>
</dbReference>
<dbReference type="SUPFAM" id="SSF52799">
    <property type="entry name" value="(Phosphotyrosine protein) phosphatases II"/>
    <property type="match status" value="1"/>
</dbReference>
<dbReference type="OMA" id="SVSHYTR"/>
<feature type="binding site" evidence="6">
    <location>
        <position position="985"/>
    </location>
    <ligand>
        <name>substrate</name>
    </ligand>
</feature>
<dbReference type="AlphaFoldDB" id="A0A087URS5"/>
<evidence type="ECO:0000256" key="8">
    <source>
        <dbReference type="SAM" id="Phobius"/>
    </source>
</evidence>